<keyword evidence="1" id="KW-0732">Signal</keyword>
<name>A0A8J7M0J8_9BACT</name>
<dbReference type="Gene3D" id="3.40.50.10610">
    <property type="entry name" value="ABC-type transport auxiliary lipoprotein component"/>
    <property type="match status" value="1"/>
</dbReference>
<comment type="caution">
    <text evidence="2">The sequence shown here is derived from an EMBL/GenBank/DDBJ whole genome shotgun (WGS) entry which is preliminary data.</text>
</comment>
<evidence type="ECO:0000313" key="2">
    <source>
        <dbReference type="EMBL" id="MBJ6725562.1"/>
    </source>
</evidence>
<accession>A0A8J7M0J8</accession>
<gene>
    <name evidence="2" type="ORF">JFN93_12650</name>
</gene>
<reference evidence="2" key="1">
    <citation type="submission" date="2020-12" db="EMBL/GenBank/DDBJ databases">
        <title>Geomonas sp. Red875, isolated from river sediment.</title>
        <authorList>
            <person name="Xu Z."/>
            <person name="Zhang Z."/>
            <person name="Masuda Y."/>
            <person name="Itoh H."/>
            <person name="Senoo K."/>
        </authorList>
    </citation>
    <scope>NUCLEOTIDE SEQUENCE</scope>
    <source>
        <strain evidence="2">Red875</strain>
    </source>
</reference>
<dbReference type="PROSITE" id="PS51257">
    <property type="entry name" value="PROKAR_LIPOPROTEIN"/>
    <property type="match status" value="1"/>
</dbReference>
<evidence type="ECO:0008006" key="4">
    <source>
        <dbReference type="Google" id="ProtNLM"/>
    </source>
</evidence>
<keyword evidence="3" id="KW-1185">Reference proteome</keyword>
<evidence type="ECO:0000256" key="1">
    <source>
        <dbReference type="SAM" id="SignalP"/>
    </source>
</evidence>
<sequence>MFKKIVASCCVALFMSGCASGIKLSNYKELDCDKKECEVQPPDYILNKKKPKVAILQMADVTEYQGKLSEPGTESLTQSITGGTGLEVVERSQVKRLFEEYKFKSELSGEVDPSAFSKLVKDVDFVILGSIPTASVGAKFSEASSYTDKKGKSHYIAPSCTVSAEAVVNVRAVSTTNGTIYKVFEPFKGRVSGSSEVRSSSECRVKDPLQLVLQAVNNSIEKAKDSFIDAFPNFGYAAKTMTNPQNQKDRIAVITLGRNDGLKAGDKVVLAKYVKSYDRIKKSNSLSIQDVGEVKISETGLADEQSYVQIPEEVADDVTVGYIVKTKADRSLFKKFGNLLK</sequence>
<dbReference type="AlphaFoldDB" id="A0A8J7M0J8"/>
<dbReference type="RefSeq" id="WP_199384452.1">
    <property type="nucleotide sequence ID" value="NZ_JAEMHM010000009.1"/>
</dbReference>
<protein>
    <recommendedName>
        <fullName evidence="4">Curli production assembly/transport component CsgG</fullName>
    </recommendedName>
</protein>
<feature type="chain" id="PRO_5035251155" description="Curli production assembly/transport component CsgG" evidence="1">
    <location>
        <begin position="20"/>
        <end position="341"/>
    </location>
</feature>
<dbReference type="EMBL" id="JAEMHM010000009">
    <property type="protein sequence ID" value="MBJ6725562.1"/>
    <property type="molecule type" value="Genomic_DNA"/>
</dbReference>
<proteinExistence type="predicted"/>
<evidence type="ECO:0000313" key="3">
    <source>
        <dbReference type="Proteomes" id="UP000636888"/>
    </source>
</evidence>
<organism evidence="2 3">
    <name type="scientific">Geomesophilobacter sediminis</name>
    <dbReference type="NCBI Taxonomy" id="2798584"/>
    <lineage>
        <taxon>Bacteria</taxon>
        <taxon>Pseudomonadati</taxon>
        <taxon>Thermodesulfobacteriota</taxon>
        <taxon>Desulfuromonadia</taxon>
        <taxon>Geobacterales</taxon>
        <taxon>Geobacteraceae</taxon>
        <taxon>Geomesophilobacter</taxon>
    </lineage>
</organism>
<feature type="signal peptide" evidence="1">
    <location>
        <begin position="1"/>
        <end position="19"/>
    </location>
</feature>
<dbReference type="Proteomes" id="UP000636888">
    <property type="component" value="Unassembled WGS sequence"/>
</dbReference>